<dbReference type="PANTHER" id="PTHR31064">
    <property type="entry name" value="POTASSIUM TRANSPORT PROTEIN DDB_G0292412-RELATED"/>
    <property type="match status" value="1"/>
</dbReference>
<keyword evidence="2" id="KW-1133">Transmembrane helix</keyword>
<accession>A0A2A9PAK9</accession>
<dbReference type="EMBL" id="LAZP02000301">
    <property type="protein sequence ID" value="PFH58338.1"/>
    <property type="molecule type" value="Genomic_DNA"/>
</dbReference>
<protein>
    <recommendedName>
        <fullName evidence="5">Potassium transport protein</fullName>
    </recommendedName>
</protein>
<feature type="region of interest" description="Disordered" evidence="1">
    <location>
        <begin position="140"/>
        <end position="212"/>
    </location>
</feature>
<evidence type="ECO:0000313" key="4">
    <source>
        <dbReference type="Proteomes" id="UP000037136"/>
    </source>
</evidence>
<dbReference type="GO" id="GO:0005886">
    <property type="term" value="C:plasma membrane"/>
    <property type="evidence" value="ECO:0007669"/>
    <property type="project" value="TreeGrafter"/>
</dbReference>
<reference evidence="3 4" key="1">
    <citation type="journal article" date="2015" name="BMC Genomics">
        <title>Gene expression during zombie ant biting behavior reflects the complexity underlying fungal parasitic behavioral manipulation.</title>
        <authorList>
            <person name="de Bekker C."/>
            <person name="Ohm R.A."/>
            <person name="Loreto R.G."/>
            <person name="Sebastian A."/>
            <person name="Albert I."/>
            <person name="Merrow M."/>
            <person name="Brachmann A."/>
            <person name="Hughes D.P."/>
        </authorList>
    </citation>
    <scope>NUCLEOTIDE SEQUENCE [LARGE SCALE GENOMIC DNA]</scope>
    <source>
        <strain evidence="3 4">SC16a</strain>
    </source>
</reference>
<keyword evidence="2" id="KW-0472">Membrane</keyword>
<evidence type="ECO:0008006" key="5">
    <source>
        <dbReference type="Google" id="ProtNLM"/>
    </source>
</evidence>
<organism evidence="3 4">
    <name type="scientific">Ophiocordyceps unilateralis</name>
    <name type="common">Zombie-ant fungus</name>
    <name type="synonym">Torrubia unilateralis</name>
    <dbReference type="NCBI Taxonomy" id="268505"/>
    <lineage>
        <taxon>Eukaryota</taxon>
        <taxon>Fungi</taxon>
        <taxon>Dikarya</taxon>
        <taxon>Ascomycota</taxon>
        <taxon>Pezizomycotina</taxon>
        <taxon>Sordariomycetes</taxon>
        <taxon>Hypocreomycetidae</taxon>
        <taxon>Hypocreales</taxon>
        <taxon>Ophiocordycipitaceae</taxon>
        <taxon>Ophiocordyceps</taxon>
    </lineage>
</organism>
<dbReference type="OrthoDB" id="9999863at2759"/>
<dbReference type="Proteomes" id="UP000037136">
    <property type="component" value="Unassembled WGS sequence"/>
</dbReference>
<reference evidence="3 4" key="2">
    <citation type="journal article" date="2017" name="Sci. Rep.">
        <title>Ant-infecting Ophiocordyceps genomes reveal a high diversity of potential behavioral manipulation genes and a possible major role for enterotoxins.</title>
        <authorList>
            <person name="de Bekker C."/>
            <person name="Ohm R.A."/>
            <person name="Evans H.C."/>
            <person name="Brachmann A."/>
            <person name="Hughes D.P."/>
        </authorList>
    </citation>
    <scope>NUCLEOTIDE SEQUENCE [LARGE SCALE GENOMIC DNA]</scope>
    <source>
        <strain evidence="3 4">SC16a</strain>
    </source>
</reference>
<comment type="caution">
    <text evidence="3">The sequence shown here is derived from an EMBL/GenBank/DDBJ whole genome shotgun (WGS) entry which is preliminary data.</text>
</comment>
<feature type="compositionally biased region" description="Basic and acidic residues" evidence="1">
    <location>
        <begin position="145"/>
        <end position="193"/>
    </location>
</feature>
<keyword evidence="2" id="KW-0812">Transmembrane</keyword>
<dbReference type="InterPro" id="IPR051143">
    <property type="entry name" value="TrkH_K-transport"/>
</dbReference>
<feature type="transmembrane region" description="Helical" evidence="2">
    <location>
        <begin position="7"/>
        <end position="27"/>
    </location>
</feature>
<evidence type="ECO:0000256" key="1">
    <source>
        <dbReference type="SAM" id="MobiDB-lite"/>
    </source>
</evidence>
<dbReference type="PANTHER" id="PTHR31064:SF5">
    <property type="entry name" value="POTASSIUM ION TRANSPORTER (EUROFUNG)"/>
    <property type="match status" value="1"/>
</dbReference>
<proteinExistence type="predicted"/>
<dbReference type="GO" id="GO:0140107">
    <property type="term" value="F:high-affinity potassium ion transmembrane transporter activity"/>
    <property type="evidence" value="ECO:0007669"/>
    <property type="project" value="TreeGrafter"/>
</dbReference>
<dbReference type="AlphaFoldDB" id="A0A2A9PAK9"/>
<name>A0A2A9PAK9_OPHUN</name>
<dbReference type="GO" id="GO:0030007">
    <property type="term" value="P:intracellular potassium ion homeostasis"/>
    <property type="evidence" value="ECO:0007669"/>
    <property type="project" value="TreeGrafter"/>
</dbReference>
<feature type="transmembrane region" description="Helical" evidence="2">
    <location>
        <begin position="65"/>
        <end position="90"/>
    </location>
</feature>
<dbReference type="GO" id="GO:1990573">
    <property type="term" value="P:potassium ion import across plasma membrane"/>
    <property type="evidence" value="ECO:0007669"/>
    <property type="project" value="TreeGrafter"/>
</dbReference>
<dbReference type="STRING" id="268505.A0A2A9PAK9"/>
<gene>
    <name evidence="3" type="ORF">XA68_13852</name>
</gene>
<sequence>MWKPKLDFIFFHYAWILFCALLALPILSPYGNLDFIDVVFFGASAATDSGLNTVDCNKLALYQQLYIYLIPMVTNAGFINCFLILLRLRWFRKRIDKRRRITQGHHGSRADNNSNLESGLLESRCSVGKSAAAAFDHQCGGGDFPESKPGREEKEVVGSDESMEKPSVEEKQMIREEVGDEQVIRLRPIERVGEASYGTKKTPVSPPLGTPF</sequence>
<evidence type="ECO:0000256" key="2">
    <source>
        <dbReference type="SAM" id="Phobius"/>
    </source>
</evidence>
<keyword evidence="4" id="KW-1185">Reference proteome</keyword>
<evidence type="ECO:0000313" key="3">
    <source>
        <dbReference type="EMBL" id="PFH58338.1"/>
    </source>
</evidence>